<feature type="transmembrane region" description="Helical" evidence="1">
    <location>
        <begin position="64"/>
        <end position="81"/>
    </location>
</feature>
<feature type="transmembrane region" description="Helical" evidence="1">
    <location>
        <begin position="117"/>
        <end position="139"/>
    </location>
</feature>
<dbReference type="PANTHER" id="PTHR36833">
    <property type="entry name" value="SLR0610 PROTEIN-RELATED"/>
    <property type="match status" value="1"/>
</dbReference>
<dbReference type="Pfam" id="PF06182">
    <property type="entry name" value="ABC2_membrane_6"/>
    <property type="match status" value="1"/>
</dbReference>
<proteinExistence type="predicted"/>
<comment type="caution">
    <text evidence="2">The sequence shown here is derived from an EMBL/GenBank/DDBJ whole genome shotgun (WGS) entry which is preliminary data.</text>
</comment>
<keyword evidence="1" id="KW-0472">Membrane</keyword>
<dbReference type="PANTHER" id="PTHR36833:SF1">
    <property type="entry name" value="INTEGRAL MEMBRANE TRANSPORT PROTEIN"/>
    <property type="match status" value="1"/>
</dbReference>
<feature type="transmembrane region" description="Helical" evidence="1">
    <location>
        <begin position="201"/>
        <end position="219"/>
    </location>
</feature>
<keyword evidence="1" id="KW-1133">Transmembrane helix</keyword>
<dbReference type="InterPro" id="IPR010390">
    <property type="entry name" value="ABC-2_transporter-like"/>
</dbReference>
<gene>
    <name evidence="2" type="ORF">A3B45_05375</name>
</gene>
<feature type="transmembrane region" description="Helical" evidence="1">
    <location>
        <begin position="145"/>
        <end position="171"/>
    </location>
</feature>
<feature type="transmembrane region" description="Helical" evidence="1">
    <location>
        <begin position="225"/>
        <end position="246"/>
    </location>
</feature>
<evidence type="ECO:0000256" key="1">
    <source>
        <dbReference type="SAM" id="Phobius"/>
    </source>
</evidence>
<keyword evidence="1" id="KW-0812">Transmembrane</keyword>
<dbReference type="EMBL" id="MFDM01000019">
    <property type="protein sequence ID" value="OGE43035.1"/>
    <property type="molecule type" value="Genomic_DNA"/>
</dbReference>
<evidence type="ECO:0000313" key="2">
    <source>
        <dbReference type="EMBL" id="OGE43035.1"/>
    </source>
</evidence>
<protein>
    <recommendedName>
        <fullName evidence="4">ABC transporter permease</fullName>
    </recommendedName>
</protein>
<accession>A0A1F5KQE9</accession>
<dbReference type="AlphaFoldDB" id="A0A1F5KQE9"/>
<reference evidence="2 3" key="1">
    <citation type="journal article" date="2016" name="Nat. Commun.">
        <title>Thousands of microbial genomes shed light on interconnected biogeochemical processes in an aquifer system.</title>
        <authorList>
            <person name="Anantharaman K."/>
            <person name="Brown C.T."/>
            <person name="Hug L.A."/>
            <person name="Sharon I."/>
            <person name="Castelle C.J."/>
            <person name="Probst A.J."/>
            <person name="Thomas B.C."/>
            <person name="Singh A."/>
            <person name="Wilkins M.J."/>
            <person name="Karaoz U."/>
            <person name="Brodie E.L."/>
            <person name="Williams K.H."/>
            <person name="Hubbard S.S."/>
            <person name="Banfield J.F."/>
        </authorList>
    </citation>
    <scope>NUCLEOTIDE SEQUENCE [LARGE SCALE GENOMIC DNA]</scope>
</reference>
<name>A0A1F5KQE9_9BACT</name>
<sequence>MLIKYLKIWWICAINSFQTQLVVRWALVIFLLAKILRFTIFSIFIIILVGKTSALAGYTLDQTIFFYLSFNLVDMLAQLFFREVYRFRSQVVSGNFDFYLIKPFSPLFRSLATGPDLMDFLTLFPLLGAIIYFILRLQIYDPLNIFLYTLLLGIGFTIALSFHILVLALAIMTTEIDHAIMLYRDVVALGRMPIDIYKEPIRGFITFIIPVGIMMSFPAKSLLGLLSPISIIYALFFALILFFISLKAWDYAITQYSSASS</sequence>
<feature type="transmembrane region" description="Helical" evidence="1">
    <location>
        <begin position="21"/>
        <end position="49"/>
    </location>
</feature>
<organism evidence="2 3">
    <name type="scientific">Candidatus Daviesbacteria bacterium RIFCSPLOWO2_01_FULL_39_12</name>
    <dbReference type="NCBI Taxonomy" id="1797785"/>
    <lineage>
        <taxon>Bacteria</taxon>
        <taxon>Candidatus Daviesiibacteriota</taxon>
    </lineage>
</organism>
<evidence type="ECO:0008006" key="4">
    <source>
        <dbReference type="Google" id="ProtNLM"/>
    </source>
</evidence>
<dbReference type="Proteomes" id="UP000178565">
    <property type="component" value="Unassembled WGS sequence"/>
</dbReference>
<dbReference type="STRING" id="1797785.A3B45_05375"/>
<evidence type="ECO:0000313" key="3">
    <source>
        <dbReference type="Proteomes" id="UP000178565"/>
    </source>
</evidence>